<evidence type="ECO:0000256" key="1">
    <source>
        <dbReference type="SAM" id="MobiDB-lite"/>
    </source>
</evidence>
<dbReference type="Proteomes" id="UP000297635">
    <property type="component" value="Unassembled WGS sequence"/>
</dbReference>
<evidence type="ECO:0000313" key="2">
    <source>
        <dbReference type="EMBL" id="TGG37052.1"/>
    </source>
</evidence>
<feature type="region of interest" description="Disordered" evidence="1">
    <location>
        <begin position="135"/>
        <end position="168"/>
    </location>
</feature>
<name>A0A4Z0V1N0_9BACT</name>
<feature type="region of interest" description="Disordered" evidence="1">
    <location>
        <begin position="188"/>
        <end position="273"/>
    </location>
</feature>
<organism evidence="2 3">
    <name type="scientific">Duncaniella freteri</name>
    <dbReference type="NCBI Taxonomy" id="2530391"/>
    <lineage>
        <taxon>Bacteria</taxon>
        <taxon>Pseudomonadati</taxon>
        <taxon>Bacteroidota</taxon>
        <taxon>Bacteroidia</taxon>
        <taxon>Bacteroidales</taxon>
        <taxon>Muribaculaceae</taxon>
        <taxon>Duncaniella</taxon>
    </lineage>
</organism>
<accession>A0A4Z0V1N0</accession>
<evidence type="ECO:0008006" key="4">
    <source>
        <dbReference type="Google" id="ProtNLM"/>
    </source>
</evidence>
<dbReference type="AlphaFoldDB" id="A0A4Z0V1N0"/>
<keyword evidence="3" id="KW-1185">Reference proteome</keyword>
<protein>
    <recommendedName>
        <fullName evidence="4">Helix-turn-helix domain-containing protein</fullName>
    </recommendedName>
</protein>
<dbReference type="EMBL" id="SJSA01000002">
    <property type="protein sequence ID" value="TGG37052.1"/>
    <property type="molecule type" value="Genomic_DNA"/>
</dbReference>
<gene>
    <name evidence="2" type="ORF">EZ315_14680</name>
</gene>
<comment type="caution">
    <text evidence="2">The sequence shown here is derived from an EMBL/GenBank/DDBJ whole genome shotgun (WGS) entry which is preliminary data.</text>
</comment>
<sequence>MSQSMSNEIQNIHYCIILSSGQWDFLLEGRFSPLRQKCLYRLMNGAVRTRTAYKIKGIDIVLEVGQVAASDVELAKFLDCNRKTVGKLIDSFNRLGMLTTRTNNRTSVHSLHFLTGWYVGGVLITNPHYIRPSAAAKGQTGEVRTPVSDSLPSEDEPGGAAVDCHTRGKKTDSLATGAASLSSSLLLSGSSNSSADVHDGGSHNPPSDMFMADTAANSHIIDSDDMASGGNGTGSHSEAQDGTDGGRVTPGIGSAGREVQGAVLSGTQLSWGD</sequence>
<evidence type="ECO:0000313" key="3">
    <source>
        <dbReference type="Proteomes" id="UP000297635"/>
    </source>
</evidence>
<reference evidence="2 3" key="1">
    <citation type="submission" date="2019-02" db="EMBL/GenBank/DDBJ databases">
        <title>Isolation and identification of novel species under the genus Muribaculum.</title>
        <authorList>
            <person name="Miyake S."/>
            <person name="Ding Y."/>
            <person name="Low A."/>
            <person name="Soh M."/>
            <person name="Seedorf H."/>
        </authorList>
    </citation>
    <scope>NUCLEOTIDE SEQUENCE [LARGE SCALE GENOMIC DNA]</scope>
    <source>
        <strain evidence="2 3">TLL-A3</strain>
    </source>
</reference>
<proteinExistence type="predicted"/>